<dbReference type="AlphaFoldDB" id="A0A7V5PQQ1"/>
<protein>
    <submittedName>
        <fullName evidence="3">Isochorismatase family protein</fullName>
    </submittedName>
</protein>
<dbReference type="PANTHER" id="PTHR43540">
    <property type="entry name" value="PEROXYUREIDOACRYLATE/UREIDOACRYLATE AMIDOHYDROLASE-RELATED"/>
    <property type="match status" value="1"/>
</dbReference>
<feature type="non-terminal residue" evidence="3">
    <location>
        <position position="1"/>
    </location>
</feature>
<keyword evidence="1" id="KW-0378">Hydrolase</keyword>
<comment type="caution">
    <text evidence="3">The sequence shown here is derived from an EMBL/GenBank/DDBJ whole genome shotgun (WGS) entry which is preliminary data.</text>
</comment>
<dbReference type="Proteomes" id="UP000886124">
    <property type="component" value="Unassembled WGS sequence"/>
</dbReference>
<dbReference type="PANTHER" id="PTHR43540:SF1">
    <property type="entry name" value="ISOCHORISMATASE HYDROLASE"/>
    <property type="match status" value="1"/>
</dbReference>
<organism evidence="3">
    <name type="scientific">Caldithrix abyssi</name>
    <dbReference type="NCBI Taxonomy" id="187145"/>
    <lineage>
        <taxon>Bacteria</taxon>
        <taxon>Pseudomonadati</taxon>
        <taxon>Calditrichota</taxon>
        <taxon>Calditrichia</taxon>
        <taxon>Calditrichales</taxon>
        <taxon>Calditrichaceae</taxon>
        <taxon>Caldithrix</taxon>
    </lineage>
</organism>
<dbReference type="GO" id="GO:0016787">
    <property type="term" value="F:hydrolase activity"/>
    <property type="evidence" value="ECO:0007669"/>
    <property type="project" value="UniProtKB-KW"/>
</dbReference>
<reference evidence="3" key="1">
    <citation type="journal article" date="2020" name="mSystems">
        <title>Genome- and Community-Level Interaction Insights into Carbon Utilization and Element Cycling Functions of Hydrothermarchaeota in Hydrothermal Sediment.</title>
        <authorList>
            <person name="Zhou Z."/>
            <person name="Liu Y."/>
            <person name="Xu W."/>
            <person name="Pan J."/>
            <person name="Luo Z.H."/>
            <person name="Li M."/>
        </authorList>
    </citation>
    <scope>NUCLEOTIDE SEQUENCE [LARGE SCALE GENOMIC DNA]</scope>
    <source>
        <strain evidence="3">HyVt-527</strain>
    </source>
</reference>
<evidence type="ECO:0000256" key="1">
    <source>
        <dbReference type="ARBA" id="ARBA00022801"/>
    </source>
</evidence>
<evidence type="ECO:0000313" key="3">
    <source>
        <dbReference type="EMBL" id="HHJ53497.1"/>
    </source>
</evidence>
<dbReference type="InterPro" id="IPR000868">
    <property type="entry name" value="Isochorismatase-like_dom"/>
</dbReference>
<dbReference type="Pfam" id="PF00857">
    <property type="entry name" value="Isochorismatase"/>
    <property type="match status" value="1"/>
</dbReference>
<evidence type="ECO:0000259" key="2">
    <source>
        <dbReference type="Pfam" id="PF00857"/>
    </source>
</evidence>
<feature type="domain" description="Isochorismatase-like" evidence="2">
    <location>
        <begin position="2"/>
        <end position="89"/>
    </location>
</feature>
<name>A0A7V5PQQ1_CALAY</name>
<dbReference type="SUPFAM" id="SSF52499">
    <property type="entry name" value="Isochorismatase-like hydrolases"/>
    <property type="match status" value="1"/>
</dbReference>
<dbReference type="InterPro" id="IPR036380">
    <property type="entry name" value="Isochorismatase-like_sf"/>
</dbReference>
<proteinExistence type="predicted"/>
<dbReference type="Gene3D" id="3.40.50.850">
    <property type="entry name" value="Isochorismatase-like"/>
    <property type="match status" value="1"/>
</dbReference>
<accession>A0A7V5PQQ1</accession>
<gene>
    <name evidence="3" type="ORF">ENJ89_09910</name>
</gene>
<dbReference type="InterPro" id="IPR050272">
    <property type="entry name" value="Isochorismatase-like_hydrls"/>
</dbReference>
<sequence length="95" mass="10831">HDHVLFEKQTFDVFSNPKIDVYLRHLKPERVVVYGVATDYCVKAAVESLLKRNYRVELLTDAIKAVDPSAESEILANLQKQGARLTTFAELKSRL</sequence>
<dbReference type="EMBL" id="DROD01000629">
    <property type="protein sequence ID" value="HHJ53497.1"/>
    <property type="molecule type" value="Genomic_DNA"/>
</dbReference>